<accession>E6UUZ4</accession>
<dbReference type="InterPro" id="IPR007867">
    <property type="entry name" value="GMC_OxRtase_C"/>
</dbReference>
<organism evidence="8 9">
    <name type="scientific">Variovorax paradoxus (strain EPS)</name>
    <dbReference type="NCBI Taxonomy" id="595537"/>
    <lineage>
        <taxon>Bacteria</taxon>
        <taxon>Pseudomonadati</taxon>
        <taxon>Pseudomonadota</taxon>
        <taxon>Betaproteobacteria</taxon>
        <taxon>Burkholderiales</taxon>
        <taxon>Comamonadaceae</taxon>
        <taxon>Variovorax</taxon>
    </lineage>
</organism>
<dbReference type="EC" id="1.1.99.1" evidence="8"/>
<gene>
    <name evidence="8" type="ordered locus">Varpa_2203</name>
</gene>
<dbReference type="KEGG" id="vpe:Varpa_2203"/>
<dbReference type="Pfam" id="PF00732">
    <property type="entry name" value="GMC_oxred_N"/>
    <property type="match status" value="1"/>
</dbReference>
<dbReference type="EMBL" id="CP002417">
    <property type="protein sequence ID" value="ADU36409.1"/>
    <property type="molecule type" value="Genomic_DNA"/>
</dbReference>
<dbReference type="PANTHER" id="PTHR11552:SF147">
    <property type="entry name" value="CHOLINE DEHYDROGENASE, MITOCHONDRIAL"/>
    <property type="match status" value="1"/>
</dbReference>
<dbReference type="SUPFAM" id="SSF51905">
    <property type="entry name" value="FAD/NAD(P)-binding domain"/>
    <property type="match status" value="1"/>
</dbReference>
<dbReference type="eggNOG" id="COG2303">
    <property type="taxonomic scope" value="Bacteria"/>
</dbReference>
<dbReference type="GO" id="GO:0050660">
    <property type="term" value="F:flavin adenine dinucleotide binding"/>
    <property type="evidence" value="ECO:0007669"/>
    <property type="project" value="InterPro"/>
</dbReference>
<keyword evidence="3 5" id="KW-0285">Flavoprotein</keyword>
<keyword evidence="8" id="KW-0560">Oxidoreductase</keyword>
<evidence type="ECO:0000256" key="5">
    <source>
        <dbReference type="RuleBase" id="RU003968"/>
    </source>
</evidence>
<dbReference type="SUPFAM" id="SSF54373">
    <property type="entry name" value="FAD-linked reductases, C-terminal domain"/>
    <property type="match status" value="1"/>
</dbReference>
<evidence type="ECO:0000313" key="8">
    <source>
        <dbReference type="EMBL" id="ADU36409.1"/>
    </source>
</evidence>
<reference evidence="8 9" key="2">
    <citation type="journal article" date="2013" name="Genome Announc.">
        <title>Genome of the Root-Associated Plant Growth-Promoting Bacterium Variovorax paradoxus Strain EPS.</title>
        <authorList>
            <person name="Han J.I."/>
            <person name="Spain J.C."/>
            <person name="Leadbetter J.R."/>
            <person name="Ovchinnikova G."/>
            <person name="Goodwin L.A."/>
            <person name="Han C.S."/>
            <person name="Woyke T."/>
            <person name="Davenport K.W."/>
            <person name="Orwin P.M."/>
        </authorList>
    </citation>
    <scope>NUCLEOTIDE SEQUENCE [LARGE SCALE GENOMIC DNA]</scope>
    <source>
        <strain evidence="8 9">EPS</strain>
    </source>
</reference>
<evidence type="ECO:0000256" key="1">
    <source>
        <dbReference type="ARBA" id="ARBA00001974"/>
    </source>
</evidence>
<evidence type="ECO:0000259" key="7">
    <source>
        <dbReference type="PROSITE" id="PS00624"/>
    </source>
</evidence>
<evidence type="ECO:0000259" key="6">
    <source>
        <dbReference type="PROSITE" id="PS00623"/>
    </source>
</evidence>
<dbReference type="RefSeq" id="WP_013540644.1">
    <property type="nucleotide sequence ID" value="NC_014931.1"/>
</dbReference>
<evidence type="ECO:0000313" key="9">
    <source>
        <dbReference type="Proteomes" id="UP000008917"/>
    </source>
</evidence>
<evidence type="ECO:0000256" key="4">
    <source>
        <dbReference type="ARBA" id="ARBA00022827"/>
    </source>
</evidence>
<dbReference type="HOGENOM" id="CLU_002865_7_1_4"/>
<evidence type="ECO:0000256" key="2">
    <source>
        <dbReference type="ARBA" id="ARBA00010790"/>
    </source>
</evidence>
<keyword evidence="4 5" id="KW-0274">FAD</keyword>
<comment type="cofactor">
    <cofactor evidence="1">
        <name>FAD</name>
        <dbReference type="ChEBI" id="CHEBI:57692"/>
    </cofactor>
</comment>
<dbReference type="PROSITE" id="PS00623">
    <property type="entry name" value="GMC_OXRED_1"/>
    <property type="match status" value="1"/>
</dbReference>
<dbReference type="PROSITE" id="PS00624">
    <property type="entry name" value="GMC_OXRED_2"/>
    <property type="match status" value="1"/>
</dbReference>
<reference evidence="9" key="1">
    <citation type="submission" date="2010-12" db="EMBL/GenBank/DDBJ databases">
        <title>Complete sequence of Variovorax paradoxus EPS.</title>
        <authorList>
            <consortium name="US DOE Joint Genome Institute"/>
            <person name="Lucas S."/>
            <person name="Copeland A."/>
            <person name="Lapidus A."/>
            <person name="Cheng J.-F."/>
            <person name="Goodwin L."/>
            <person name="Pitluck S."/>
            <person name="Teshima H."/>
            <person name="Detter J.C."/>
            <person name="Han C."/>
            <person name="Tapia R."/>
            <person name="Land M."/>
            <person name="Hauser L."/>
            <person name="Kyrpides N."/>
            <person name="Ivanova N."/>
            <person name="Ovchinnikova G."/>
            <person name="Orwin P."/>
            <person name="Han J.-I.G."/>
            <person name="Woyke T."/>
        </authorList>
    </citation>
    <scope>NUCLEOTIDE SEQUENCE [LARGE SCALE GENOMIC DNA]</scope>
    <source>
        <strain evidence="9">EPS</strain>
    </source>
</reference>
<dbReference type="InterPro" id="IPR012132">
    <property type="entry name" value="GMC_OxRdtase"/>
</dbReference>
<dbReference type="PANTHER" id="PTHR11552">
    <property type="entry name" value="GLUCOSE-METHANOL-CHOLINE GMC OXIDOREDUCTASE"/>
    <property type="match status" value="1"/>
</dbReference>
<dbReference type="GO" id="GO:0016020">
    <property type="term" value="C:membrane"/>
    <property type="evidence" value="ECO:0007669"/>
    <property type="project" value="TreeGrafter"/>
</dbReference>
<dbReference type="Gene3D" id="3.50.50.60">
    <property type="entry name" value="FAD/NAD(P)-binding domain"/>
    <property type="match status" value="1"/>
</dbReference>
<dbReference type="GO" id="GO:0008812">
    <property type="term" value="F:choline dehydrogenase activity"/>
    <property type="evidence" value="ECO:0007669"/>
    <property type="project" value="UniProtKB-EC"/>
</dbReference>
<evidence type="ECO:0000256" key="3">
    <source>
        <dbReference type="ARBA" id="ARBA00022630"/>
    </source>
</evidence>
<dbReference type="PIRSF" id="PIRSF000137">
    <property type="entry name" value="Alcohol_oxidase"/>
    <property type="match status" value="1"/>
</dbReference>
<dbReference type="Proteomes" id="UP000008917">
    <property type="component" value="Chromosome"/>
</dbReference>
<dbReference type="STRING" id="595537.Varpa_2203"/>
<dbReference type="Pfam" id="PF05199">
    <property type="entry name" value="GMC_oxred_C"/>
    <property type="match status" value="1"/>
</dbReference>
<dbReference type="OrthoDB" id="9785276at2"/>
<proteinExistence type="inferred from homology"/>
<comment type="similarity">
    <text evidence="2 5">Belongs to the GMC oxidoreductase family.</text>
</comment>
<dbReference type="InterPro" id="IPR036188">
    <property type="entry name" value="FAD/NAD-bd_sf"/>
</dbReference>
<dbReference type="AlphaFoldDB" id="E6UUZ4"/>
<feature type="domain" description="Glucose-methanol-choline oxidoreductase N-terminal" evidence="7">
    <location>
        <begin position="260"/>
        <end position="274"/>
    </location>
</feature>
<dbReference type="Gene3D" id="3.30.560.10">
    <property type="entry name" value="Glucose Oxidase, domain 3"/>
    <property type="match status" value="1"/>
</dbReference>
<protein>
    <submittedName>
        <fullName evidence="8">Choline dehydrogenase</fullName>
        <ecNumber evidence="8">1.1.99.1</ecNumber>
    </submittedName>
</protein>
<dbReference type="GO" id="GO:0019285">
    <property type="term" value="P:glycine betaine biosynthetic process from choline"/>
    <property type="evidence" value="ECO:0007669"/>
    <property type="project" value="TreeGrafter"/>
</dbReference>
<name>E6UUZ4_VARPE</name>
<sequence length="577" mass="61706">MEFDYVIVGGGSGGATLASRLSEDPGVTVCLIEAGGDGRGILVRAPAATVAMLPGRPPINNYAYKTVPQPALGGRSGYQPRGRGLGGSSAINAMLYVRGHRDDYDDWARAGCEGWSFDEVLPYFKRAEGNERGESALHGAGGPLQVSEQQSPRPITEDFIRAAAECGIPRNDDFNGAEQEGAGLYQVTQFHGGTKNGERCSAAAAYLHPVMHARPNLKVLTGAQALRVVLDGKRATGVEVRRGGSTEVIRAHREVALCGGAFNSPQLLMLSGIGDPAELGRHGIAVRHALPGVGQNLQDHTDFILAYTSKDIDLFGIGVKAGLKLMKAIFEWRKSGKGLVATPFAEGGAFIKSSPELRRPDLQLHFVIAITDDHARKLHMGFGFSCHVCVLRPKGRGDVRLNDSNPLSAPRIDPRFLSDAEDMALLLQGVKKMREILRAPALQKYRHREVYTADAHTDEELTQHIRARADTIYHPVGTCKMGVDAMAVVDAQLRVHGIENLRVVDASVMPTLIGGNTNAPTIMIAERAADWMRGPITFDRAVVDARAPATIPAPSVPLEAAVGAVLSPAPATARSGM</sequence>
<dbReference type="InterPro" id="IPR000172">
    <property type="entry name" value="GMC_OxRdtase_N"/>
</dbReference>
<feature type="domain" description="Glucose-methanol-choline oxidoreductase N-terminal" evidence="6">
    <location>
        <begin position="82"/>
        <end position="105"/>
    </location>
</feature>